<evidence type="ECO:0000313" key="1">
    <source>
        <dbReference type="EMBL" id="AAP25577.1"/>
    </source>
</evidence>
<dbReference type="AlphaFoldDB" id="A0A0F7RJF2"/>
<organism evidence="1 2">
    <name type="scientific">Bacillus anthracis</name>
    <name type="common">anthrax bacterium</name>
    <dbReference type="NCBI Taxonomy" id="1392"/>
    <lineage>
        <taxon>Bacteria</taxon>
        <taxon>Bacillati</taxon>
        <taxon>Bacillota</taxon>
        <taxon>Bacilli</taxon>
        <taxon>Bacillales</taxon>
        <taxon>Bacillaceae</taxon>
        <taxon>Bacillus</taxon>
        <taxon>Bacillus cereus group</taxon>
    </lineage>
</organism>
<dbReference type="KEGG" id="ban:BA_1644"/>
<dbReference type="EMBL" id="AE016879">
    <property type="protein sequence ID" value="AAP25577.1"/>
    <property type="molecule type" value="Genomic_DNA"/>
</dbReference>
<gene>
    <name evidence="1" type="ordered locus">BA_1644</name>
</gene>
<reference evidence="1 2" key="1">
    <citation type="journal article" date="2003" name="Nature">
        <title>The genome sequence of Bacillus anthracis Ames and comparison to closely related bacteria.</title>
        <authorList>
            <person name="Read T.D."/>
            <person name="Peterson S.N."/>
            <person name="Tourasse N."/>
            <person name="Baillie L.W."/>
            <person name="Paulsen I.T."/>
            <person name="Nelson K.E."/>
            <person name="Tettelin H."/>
            <person name="Fouts D.E."/>
            <person name="Eisen J.A."/>
            <person name="Gill S.R."/>
            <person name="Holtzapple E.K."/>
            <person name="Okstad O.A."/>
            <person name="Helgason E."/>
            <person name="Rilstone J."/>
            <person name="Wu M."/>
            <person name="Kolonay J.F."/>
            <person name="Beanan M.J."/>
            <person name="Dodson R.J."/>
            <person name="Brinkac L.M."/>
            <person name="Gwinn M."/>
            <person name="DeBoy R.T."/>
            <person name="Madpu R."/>
            <person name="Daugherty S.C."/>
            <person name="Durkin A.S."/>
            <person name="Haft D.H."/>
            <person name="Nelson W.C."/>
            <person name="Peterson J.D."/>
            <person name="Pop M."/>
            <person name="Khouri H.M."/>
            <person name="Radune D."/>
            <person name="Benton J.L."/>
            <person name="Mahamoud Y."/>
            <person name="Jiang L."/>
            <person name="Hance I.R."/>
            <person name="Weidman J.F."/>
            <person name="Berry K.J."/>
            <person name="Plaut R.D."/>
            <person name="Wolf A.M."/>
            <person name="Watkins K.L."/>
            <person name="Nierman W.C."/>
            <person name="Hazen A."/>
            <person name="Cline R."/>
            <person name="Redmond C."/>
            <person name="Thwaite J.E."/>
            <person name="White O."/>
            <person name="Salzberg S.L."/>
            <person name="Thomason B."/>
            <person name="Friedlander A.M."/>
            <person name="Koehler T.M."/>
            <person name="Hanna P.C."/>
            <person name="Kolsto A.B."/>
            <person name="Fraser C.M."/>
        </authorList>
    </citation>
    <scope>NUCLEOTIDE SEQUENCE [LARGE SCALE GENOMIC DNA]</scope>
    <source>
        <strain evidence="2">Ames / isolate Porton</strain>
    </source>
</reference>
<evidence type="ECO:0000313" key="2">
    <source>
        <dbReference type="Proteomes" id="UP000000427"/>
    </source>
</evidence>
<accession>A0A0F7RJF2</accession>
<dbReference type="Proteomes" id="UP000000427">
    <property type="component" value="Chromosome"/>
</dbReference>
<sequence>MDIIIKEAKNIGVYGYEKEENNEVYDRNYNGLRRLYGVFTI</sequence>
<proteinExistence type="predicted"/>
<name>A0A0F7RJF2_BACAN</name>
<protein>
    <submittedName>
        <fullName evidence="1">Uncharacterized protein</fullName>
    </submittedName>
</protein>